<dbReference type="AlphaFoldDB" id="A0A938XWJ9"/>
<reference evidence="2" key="1">
    <citation type="submission" date="2021-01" db="EMBL/GenBank/DDBJ databases">
        <title>Genomic Encyclopedia of Type Strains, Phase IV (KMG-IV): sequencing the most valuable type-strain genomes for metagenomic binning, comparative biology and taxonomic classification.</title>
        <authorList>
            <person name="Goeker M."/>
        </authorList>
    </citation>
    <scope>NUCLEOTIDE SEQUENCE</scope>
    <source>
        <strain evidence="2">DSM 25523</strain>
    </source>
</reference>
<comment type="caution">
    <text evidence="2">The sequence shown here is derived from an EMBL/GenBank/DDBJ whole genome shotgun (WGS) entry which is preliminary data.</text>
</comment>
<dbReference type="EMBL" id="JAFBEB010000002">
    <property type="protein sequence ID" value="MBM7589434.1"/>
    <property type="molecule type" value="Genomic_DNA"/>
</dbReference>
<organism evidence="2 3">
    <name type="scientific">Brevibacillus fulvus</name>
    <dbReference type="NCBI Taxonomy" id="1125967"/>
    <lineage>
        <taxon>Bacteria</taxon>
        <taxon>Bacillati</taxon>
        <taxon>Bacillota</taxon>
        <taxon>Bacilli</taxon>
        <taxon>Bacillales</taxon>
        <taxon>Paenibacillaceae</taxon>
        <taxon>Brevibacillus</taxon>
    </lineage>
</organism>
<keyword evidence="3" id="KW-1185">Reference proteome</keyword>
<accession>A0A938XWJ9</accession>
<protein>
    <submittedName>
        <fullName evidence="2">Uncharacterized protein</fullName>
    </submittedName>
</protein>
<keyword evidence="1" id="KW-0472">Membrane</keyword>
<gene>
    <name evidence="2" type="ORF">JOD01_001032</name>
</gene>
<sequence length="29" mass="3197">MKARTRQTAAIITIAVLSILAMVGLIYMF</sequence>
<proteinExistence type="predicted"/>
<evidence type="ECO:0000256" key="1">
    <source>
        <dbReference type="SAM" id="Phobius"/>
    </source>
</evidence>
<feature type="transmembrane region" description="Helical" evidence="1">
    <location>
        <begin position="9"/>
        <end position="28"/>
    </location>
</feature>
<name>A0A938XWJ9_9BACL</name>
<keyword evidence="1" id="KW-0812">Transmembrane</keyword>
<keyword evidence="1" id="KW-1133">Transmembrane helix</keyword>
<evidence type="ECO:0000313" key="3">
    <source>
        <dbReference type="Proteomes" id="UP000717624"/>
    </source>
</evidence>
<evidence type="ECO:0000313" key="2">
    <source>
        <dbReference type="EMBL" id="MBM7589434.1"/>
    </source>
</evidence>
<dbReference type="Proteomes" id="UP000717624">
    <property type="component" value="Unassembled WGS sequence"/>
</dbReference>